<evidence type="ECO:0000313" key="12">
    <source>
        <dbReference type="EMBL" id="GMR36419.1"/>
    </source>
</evidence>
<dbReference type="InterPro" id="IPR013088">
    <property type="entry name" value="Znf_NHR/GATA"/>
</dbReference>
<dbReference type="PROSITE" id="PS00344">
    <property type="entry name" value="GATA_ZN_FINGER_1"/>
    <property type="match status" value="1"/>
</dbReference>
<dbReference type="GO" id="GO:0008270">
    <property type="term" value="F:zinc ion binding"/>
    <property type="evidence" value="ECO:0007669"/>
    <property type="project" value="UniProtKB-KW"/>
</dbReference>
<comment type="caution">
    <text evidence="12">The sequence shown here is derived from an EMBL/GenBank/DDBJ whole genome shotgun (WGS) entry which is preliminary data.</text>
</comment>
<feature type="non-terminal residue" evidence="12">
    <location>
        <position position="1"/>
    </location>
</feature>
<evidence type="ECO:0000259" key="11">
    <source>
        <dbReference type="PROSITE" id="PS50114"/>
    </source>
</evidence>
<feature type="region of interest" description="Disordered" evidence="10">
    <location>
        <begin position="279"/>
        <end position="321"/>
    </location>
</feature>
<evidence type="ECO:0000256" key="2">
    <source>
        <dbReference type="ARBA" id="ARBA00022723"/>
    </source>
</evidence>
<dbReference type="GO" id="GO:0045944">
    <property type="term" value="P:positive regulation of transcription by RNA polymerase II"/>
    <property type="evidence" value="ECO:0007669"/>
    <property type="project" value="TreeGrafter"/>
</dbReference>
<proteinExistence type="predicted"/>
<dbReference type="SUPFAM" id="SSF57716">
    <property type="entry name" value="Glucocorticoid receptor-like (DNA-binding domain)"/>
    <property type="match status" value="2"/>
</dbReference>
<dbReference type="FunFam" id="3.30.50.10:FF:000032">
    <property type="entry name" value="Transcription factor GATA-3"/>
    <property type="match status" value="1"/>
</dbReference>
<feature type="compositionally biased region" description="Basic residues" evidence="10">
    <location>
        <begin position="288"/>
        <end position="298"/>
    </location>
</feature>
<keyword evidence="2" id="KW-0479">Metal-binding</keyword>
<keyword evidence="13" id="KW-1185">Reference proteome</keyword>
<evidence type="ECO:0000256" key="6">
    <source>
        <dbReference type="ARBA" id="ARBA00023125"/>
    </source>
</evidence>
<dbReference type="GO" id="GO:0009888">
    <property type="term" value="P:tissue development"/>
    <property type="evidence" value="ECO:0007669"/>
    <property type="project" value="UniProtKB-ARBA"/>
</dbReference>
<evidence type="ECO:0000256" key="1">
    <source>
        <dbReference type="ARBA" id="ARBA00004123"/>
    </source>
</evidence>
<dbReference type="PROSITE" id="PS50114">
    <property type="entry name" value="GATA_ZN_FINGER_2"/>
    <property type="match status" value="2"/>
</dbReference>
<dbReference type="GO" id="GO:0000981">
    <property type="term" value="F:DNA-binding transcription factor activity, RNA polymerase II-specific"/>
    <property type="evidence" value="ECO:0007669"/>
    <property type="project" value="TreeGrafter"/>
</dbReference>
<dbReference type="Gene3D" id="3.30.50.10">
    <property type="entry name" value="Erythroid Transcription Factor GATA-1, subunit A"/>
    <property type="match status" value="2"/>
</dbReference>
<reference evidence="13" key="1">
    <citation type="submission" date="2022-10" db="EMBL/GenBank/DDBJ databases">
        <title>Genome assembly of Pristionchus species.</title>
        <authorList>
            <person name="Yoshida K."/>
            <person name="Sommer R.J."/>
        </authorList>
    </citation>
    <scope>NUCLEOTIDE SEQUENCE [LARGE SCALE GENOMIC DNA]</scope>
    <source>
        <strain evidence="13">RS5460</strain>
    </source>
</reference>
<evidence type="ECO:0000256" key="7">
    <source>
        <dbReference type="ARBA" id="ARBA00023163"/>
    </source>
</evidence>
<evidence type="ECO:0000256" key="4">
    <source>
        <dbReference type="ARBA" id="ARBA00022833"/>
    </source>
</evidence>
<dbReference type="Proteomes" id="UP001328107">
    <property type="component" value="Unassembled WGS sequence"/>
</dbReference>
<dbReference type="AlphaFoldDB" id="A0AAN4ZB70"/>
<dbReference type="PANTHER" id="PTHR10071:SF281">
    <property type="entry name" value="BOX A-BINDING FACTOR-RELATED"/>
    <property type="match status" value="1"/>
</dbReference>
<dbReference type="PRINTS" id="PR00619">
    <property type="entry name" value="GATAZNFINGER"/>
</dbReference>
<organism evidence="12 13">
    <name type="scientific">Pristionchus mayeri</name>
    <dbReference type="NCBI Taxonomy" id="1317129"/>
    <lineage>
        <taxon>Eukaryota</taxon>
        <taxon>Metazoa</taxon>
        <taxon>Ecdysozoa</taxon>
        <taxon>Nematoda</taxon>
        <taxon>Chromadorea</taxon>
        <taxon>Rhabditida</taxon>
        <taxon>Rhabditina</taxon>
        <taxon>Diplogasteromorpha</taxon>
        <taxon>Diplogasteroidea</taxon>
        <taxon>Neodiplogasteridae</taxon>
        <taxon>Pristionchus</taxon>
    </lineage>
</organism>
<evidence type="ECO:0000256" key="10">
    <source>
        <dbReference type="SAM" id="MobiDB-lite"/>
    </source>
</evidence>
<keyword evidence="3 9" id="KW-0863">Zinc-finger</keyword>
<dbReference type="GO" id="GO:0045165">
    <property type="term" value="P:cell fate commitment"/>
    <property type="evidence" value="ECO:0007669"/>
    <property type="project" value="TreeGrafter"/>
</dbReference>
<dbReference type="Pfam" id="PF00320">
    <property type="entry name" value="GATA"/>
    <property type="match status" value="2"/>
</dbReference>
<dbReference type="PANTHER" id="PTHR10071">
    <property type="entry name" value="TRANSCRIPTION FACTOR GATA FAMILY MEMBER"/>
    <property type="match status" value="1"/>
</dbReference>
<keyword evidence="7" id="KW-0804">Transcription</keyword>
<comment type="subcellular location">
    <subcellularLocation>
        <location evidence="1">Nucleus</location>
    </subcellularLocation>
</comment>
<dbReference type="InterPro" id="IPR000679">
    <property type="entry name" value="Znf_GATA"/>
</dbReference>
<feature type="domain" description="GATA-type" evidence="11">
    <location>
        <begin position="182"/>
        <end position="236"/>
    </location>
</feature>
<gene>
    <name evidence="12" type="ORF">PMAYCL1PPCAC_06614</name>
</gene>
<evidence type="ECO:0000256" key="5">
    <source>
        <dbReference type="ARBA" id="ARBA00023015"/>
    </source>
</evidence>
<dbReference type="GO" id="GO:0000978">
    <property type="term" value="F:RNA polymerase II cis-regulatory region sequence-specific DNA binding"/>
    <property type="evidence" value="ECO:0007669"/>
    <property type="project" value="TreeGrafter"/>
</dbReference>
<dbReference type="CDD" id="cd00202">
    <property type="entry name" value="ZnF_GATA"/>
    <property type="match status" value="2"/>
</dbReference>
<evidence type="ECO:0000256" key="8">
    <source>
        <dbReference type="ARBA" id="ARBA00023242"/>
    </source>
</evidence>
<name>A0AAN4ZB70_9BILA</name>
<dbReference type="EMBL" id="BTRK01000002">
    <property type="protein sequence ID" value="GMR36419.1"/>
    <property type="molecule type" value="Genomic_DNA"/>
</dbReference>
<keyword evidence="4" id="KW-0862">Zinc</keyword>
<evidence type="ECO:0000256" key="9">
    <source>
        <dbReference type="PROSITE-ProRule" id="PRU00094"/>
    </source>
</evidence>
<sequence length="344" mass="38267">SLLFFRMADSSTDASQVETTSDSFSSVFFPLHPSSLPLSSTLDPPPSTLVKEEQSIQQTFSQPNPLVYSHPLYYPNGGRIYDEYVPSSSPYLPLPVSFPYSSSFPSDPPSFTSLPFDAALQQPFISSYPYDYNIQLQSSSQHLSIAPSTASSLTVSSAPPTVPSSSACDSFPPKQMTRTSASSSDRECANCGVRSTPLWRRNGGQDLCNACGLYYRQNRQHRPLEKPMKSQNTPKRTGVVCVNCSETSTTLWRRNGRGQPVCNACGLYYKLHQTDRPISLKKEGIQTRNRKNQGRRRRKEEQSILPSSIPSKPFHPTLPYLHYPFAPPHPTYLLTPQSTPTDSP</sequence>
<evidence type="ECO:0000313" key="13">
    <source>
        <dbReference type="Proteomes" id="UP001328107"/>
    </source>
</evidence>
<keyword evidence="6" id="KW-0238">DNA-binding</keyword>
<accession>A0AAN4ZB70</accession>
<feature type="domain" description="GATA-type" evidence="11">
    <location>
        <begin position="235"/>
        <end position="288"/>
    </location>
</feature>
<evidence type="ECO:0000256" key="3">
    <source>
        <dbReference type="ARBA" id="ARBA00022771"/>
    </source>
</evidence>
<dbReference type="SMART" id="SM00401">
    <property type="entry name" value="ZnF_GATA"/>
    <property type="match status" value="2"/>
</dbReference>
<protein>
    <recommendedName>
        <fullName evidence="11">GATA-type domain-containing protein</fullName>
    </recommendedName>
</protein>
<dbReference type="GO" id="GO:0005634">
    <property type="term" value="C:nucleus"/>
    <property type="evidence" value="ECO:0007669"/>
    <property type="project" value="UniProtKB-SubCell"/>
</dbReference>
<keyword evidence="8" id="KW-0539">Nucleus</keyword>
<dbReference type="GO" id="GO:0000122">
    <property type="term" value="P:negative regulation of transcription by RNA polymerase II"/>
    <property type="evidence" value="ECO:0007669"/>
    <property type="project" value="TreeGrafter"/>
</dbReference>
<keyword evidence="5" id="KW-0805">Transcription regulation</keyword>
<dbReference type="InterPro" id="IPR039355">
    <property type="entry name" value="Transcription_factor_GATA"/>
</dbReference>